<proteinExistence type="predicted"/>
<protein>
    <submittedName>
        <fullName evidence="1">Uncharacterized protein</fullName>
    </submittedName>
</protein>
<keyword evidence="2" id="KW-1185">Reference proteome</keyword>
<comment type="caution">
    <text evidence="1">The sequence shown here is derived from an EMBL/GenBank/DDBJ whole genome shotgun (WGS) entry which is preliminary data.</text>
</comment>
<organism evidence="1 2">
    <name type="scientific">Characodon lateralis</name>
    <dbReference type="NCBI Taxonomy" id="208331"/>
    <lineage>
        <taxon>Eukaryota</taxon>
        <taxon>Metazoa</taxon>
        <taxon>Chordata</taxon>
        <taxon>Craniata</taxon>
        <taxon>Vertebrata</taxon>
        <taxon>Euteleostomi</taxon>
        <taxon>Actinopterygii</taxon>
        <taxon>Neopterygii</taxon>
        <taxon>Teleostei</taxon>
        <taxon>Neoteleostei</taxon>
        <taxon>Acanthomorphata</taxon>
        <taxon>Ovalentaria</taxon>
        <taxon>Atherinomorphae</taxon>
        <taxon>Cyprinodontiformes</taxon>
        <taxon>Goodeidae</taxon>
        <taxon>Characodon</taxon>
    </lineage>
</organism>
<gene>
    <name evidence="1" type="ORF">CHARACLAT_032136</name>
</gene>
<reference evidence="1 2" key="1">
    <citation type="submission" date="2021-06" db="EMBL/GenBank/DDBJ databases">
        <authorList>
            <person name="Palmer J.M."/>
        </authorList>
    </citation>
    <scope>NUCLEOTIDE SEQUENCE [LARGE SCALE GENOMIC DNA]</scope>
    <source>
        <strain evidence="1 2">CL_MEX2019</strain>
        <tissue evidence="1">Muscle</tissue>
    </source>
</reference>
<name>A0ABU7DCH5_9TELE</name>
<evidence type="ECO:0000313" key="1">
    <source>
        <dbReference type="EMBL" id="MED6272621.1"/>
    </source>
</evidence>
<evidence type="ECO:0000313" key="2">
    <source>
        <dbReference type="Proteomes" id="UP001352852"/>
    </source>
</evidence>
<dbReference type="Proteomes" id="UP001352852">
    <property type="component" value="Unassembled WGS sequence"/>
</dbReference>
<dbReference type="EMBL" id="JAHUTJ010021946">
    <property type="protein sequence ID" value="MED6272621.1"/>
    <property type="molecule type" value="Genomic_DNA"/>
</dbReference>
<sequence>MSCWKTNPQSWGTSSQQKEAGFFQYNLQDSLIHASFAMMDLPDSSPAKAPPYHHISSCSSYFGIHIAVLDLHPVMVCVLYRAASYLCTCSNSEVMQMFF</sequence>
<accession>A0ABU7DCH5</accession>